<dbReference type="Proteomes" id="UP000596660">
    <property type="component" value="Unplaced"/>
</dbReference>
<dbReference type="EnsemblPlants" id="AUR62002502-RA">
    <property type="protein sequence ID" value="AUR62002502-RA:cds"/>
    <property type="gene ID" value="AUR62002502"/>
</dbReference>
<accession>A0A803KTZ4</accession>
<protein>
    <recommendedName>
        <fullName evidence="11">MLO-like protein</fullName>
    </recommendedName>
</protein>
<evidence type="ECO:0000256" key="7">
    <source>
        <dbReference type="ARBA" id="ARBA00023265"/>
    </source>
</evidence>
<evidence type="ECO:0000256" key="1">
    <source>
        <dbReference type="ARBA" id="ARBA00004141"/>
    </source>
</evidence>
<dbReference type="InterPro" id="IPR004326">
    <property type="entry name" value="Mlo"/>
</dbReference>
<keyword evidence="3 8" id="KW-0812">Transmembrane</keyword>
<comment type="similarity">
    <text evidence="2">Belongs to the MLO family.</text>
</comment>
<evidence type="ECO:0000313" key="10">
    <source>
        <dbReference type="Proteomes" id="UP000596660"/>
    </source>
</evidence>
<evidence type="ECO:0000313" key="9">
    <source>
        <dbReference type="EnsemblPlants" id="AUR62002502-RA:cds"/>
    </source>
</evidence>
<keyword evidence="10" id="KW-1185">Reference proteome</keyword>
<evidence type="ECO:0000256" key="3">
    <source>
        <dbReference type="ARBA" id="ARBA00022692"/>
    </source>
</evidence>
<dbReference type="Gramene" id="AUR62002502-RA">
    <property type="protein sequence ID" value="AUR62002502-RA:cds"/>
    <property type="gene ID" value="AUR62002502"/>
</dbReference>
<keyword evidence="6 8" id="KW-0472">Membrane</keyword>
<dbReference type="GO" id="GO:0006952">
    <property type="term" value="P:defense response"/>
    <property type="evidence" value="ECO:0007669"/>
    <property type="project" value="UniProtKB-KW"/>
</dbReference>
<keyword evidence="5 8" id="KW-1133">Transmembrane helix</keyword>
<evidence type="ECO:0000256" key="8">
    <source>
        <dbReference type="SAM" id="Phobius"/>
    </source>
</evidence>
<feature type="transmembrane region" description="Helical" evidence="8">
    <location>
        <begin position="105"/>
        <end position="129"/>
    </location>
</feature>
<evidence type="ECO:0000256" key="6">
    <source>
        <dbReference type="ARBA" id="ARBA00023136"/>
    </source>
</evidence>
<dbReference type="PANTHER" id="PTHR31942:SF74">
    <property type="entry name" value="MLO-LIKE PROTEIN 15"/>
    <property type="match status" value="1"/>
</dbReference>
<evidence type="ECO:0000256" key="5">
    <source>
        <dbReference type="ARBA" id="ARBA00022989"/>
    </source>
</evidence>
<dbReference type="GO" id="GO:0016020">
    <property type="term" value="C:membrane"/>
    <property type="evidence" value="ECO:0007669"/>
    <property type="project" value="UniProtKB-SubCell"/>
</dbReference>
<keyword evidence="4" id="KW-0611">Plant defense</keyword>
<dbReference type="OMA" id="ANALKIW"/>
<name>A0A803KTZ4_CHEQI</name>
<keyword evidence="7" id="KW-0568">Pathogenesis-related protein</keyword>
<reference evidence="9" key="2">
    <citation type="submission" date="2021-03" db="UniProtKB">
        <authorList>
            <consortium name="EnsemblPlants"/>
        </authorList>
    </citation>
    <scope>IDENTIFICATION</scope>
</reference>
<organism evidence="9 10">
    <name type="scientific">Chenopodium quinoa</name>
    <name type="common">Quinoa</name>
    <dbReference type="NCBI Taxonomy" id="63459"/>
    <lineage>
        <taxon>Eukaryota</taxon>
        <taxon>Viridiplantae</taxon>
        <taxon>Streptophyta</taxon>
        <taxon>Embryophyta</taxon>
        <taxon>Tracheophyta</taxon>
        <taxon>Spermatophyta</taxon>
        <taxon>Magnoliopsida</taxon>
        <taxon>eudicotyledons</taxon>
        <taxon>Gunneridae</taxon>
        <taxon>Pentapetalae</taxon>
        <taxon>Caryophyllales</taxon>
        <taxon>Chenopodiaceae</taxon>
        <taxon>Chenopodioideae</taxon>
        <taxon>Atripliceae</taxon>
        <taxon>Chenopodium</taxon>
    </lineage>
</organism>
<sequence>MGGGNRMHGFRPHFFGRREVNSLHRQELMLVGFISLLLTVFQGRIGRLCISHNLANKWLPCKKEPQAVPHTHAAWRHLLSESTDSTYCQQQGKVPLLSVTALHHLHIFIFVLAVVHVIMCALTVLFGGFKIKSQWQTWEELIHKKELDPEHGRKDEITVVEQHDFIKGRSWAVHYTLLGWVTHCKGNPKFNFHKYMVRAYEADFKRVVGIRAFVQFVCSYSTLPLYAIVTQMGSSFNKAIFEDYIQEGLIHWAQKARKTTTSLHAPDTTKKVTPKRTMSMPAVRLSTMTDKQHDQDSTIKEIQLENDHVK</sequence>
<proteinExistence type="inferred from homology"/>
<dbReference type="PANTHER" id="PTHR31942">
    <property type="entry name" value="MLO-LIKE PROTEIN 1"/>
    <property type="match status" value="1"/>
</dbReference>
<comment type="subcellular location">
    <subcellularLocation>
        <location evidence="1">Membrane</location>
        <topology evidence="1">Multi-pass membrane protein</topology>
    </subcellularLocation>
</comment>
<dbReference type="Pfam" id="PF03094">
    <property type="entry name" value="Mlo"/>
    <property type="match status" value="3"/>
</dbReference>
<dbReference type="AlphaFoldDB" id="A0A803KTZ4"/>
<reference evidence="9" key="1">
    <citation type="journal article" date="2017" name="Nature">
        <title>The genome of Chenopodium quinoa.</title>
        <authorList>
            <person name="Jarvis D.E."/>
            <person name="Ho Y.S."/>
            <person name="Lightfoot D.J."/>
            <person name="Schmoeckel S.M."/>
            <person name="Li B."/>
            <person name="Borm T.J.A."/>
            <person name="Ohyanagi H."/>
            <person name="Mineta K."/>
            <person name="Michell C.T."/>
            <person name="Saber N."/>
            <person name="Kharbatia N.M."/>
            <person name="Rupper R.R."/>
            <person name="Sharp A.R."/>
            <person name="Dally N."/>
            <person name="Boughton B.A."/>
            <person name="Woo Y.H."/>
            <person name="Gao G."/>
            <person name="Schijlen E.G.W.M."/>
            <person name="Guo X."/>
            <person name="Momin A.A."/>
            <person name="Negrao S."/>
            <person name="Al-Babili S."/>
            <person name="Gehring C."/>
            <person name="Roessner U."/>
            <person name="Jung C."/>
            <person name="Murphy K."/>
            <person name="Arold S.T."/>
            <person name="Gojobori T."/>
            <person name="van der Linden C.G."/>
            <person name="van Loo E.N."/>
            <person name="Jellen E.N."/>
            <person name="Maughan P.J."/>
            <person name="Tester M."/>
        </authorList>
    </citation>
    <scope>NUCLEOTIDE SEQUENCE [LARGE SCALE GENOMIC DNA]</scope>
    <source>
        <strain evidence="9">cv. PI 614886</strain>
    </source>
</reference>
<evidence type="ECO:0000256" key="2">
    <source>
        <dbReference type="ARBA" id="ARBA00006574"/>
    </source>
</evidence>
<evidence type="ECO:0000256" key="4">
    <source>
        <dbReference type="ARBA" id="ARBA00022821"/>
    </source>
</evidence>
<evidence type="ECO:0008006" key="11">
    <source>
        <dbReference type="Google" id="ProtNLM"/>
    </source>
</evidence>